<name>A0A5M8Q9B3_9BACT</name>
<feature type="transmembrane region" description="Helical" evidence="1">
    <location>
        <begin position="56"/>
        <end position="76"/>
    </location>
</feature>
<evidence type="ECO:0000313" key="3">
    <source>
        <dbReference type="EMBL" id="MFA1771283.1"/>
    </source>
</evidence>
<reference evidence="2 4" key="2">
    <citation type="submission" date="2019-09" db="EMBL/GenBank/DDBJ databases">
        <title>A bacterium isolated from glacier soil.</title>
        <authorList>
            <person name="Liu Q."/>
        </authorList>
    </citation>
    <scope>NUCLEOTIDE SEQUENCE [LARGE SCALE GENOMIC DNA]</scope>
    <source>
        <strain evidence="2 4">MDT1-10-3</strain>
    </source>
</reference>
<evidence type="ECO:0000256" key="1">
    <source>
        <dbReference type="SAM" id="Phobius"/>
    </source>
</evidence>
<dbReference type="Proteomes" id="UP001570846">
    <property type="component" value="Unassembled WGS sequence"/>
</dbReference>
<keyword evidence="5" id="KW-1185">Reference proteome</keyword>
<comment type="caution">
    <text evidence="2">The sequence shown here is derived from an EMBL/GenBank/DDBJ whole genome shotgun (WGS) entry which is preliminary data.</text>
</comment>
<protein>
    <submittedName>
        <fullName evidence="2">Uncharacterized protein</fullName>
    </submittedName>
</protein>
<dbReference type="EMBL" id="JBGOGF010000004">
    <property type="protein sequence ID" value="MFA1771283.1"/>
    <property type="molecule type" value="Genomic_DNA"/>
</dbReference>
<dbReference type="Proteomes" id="UP000323866">
    <property type="component" value="Unassembled WGS sequence"/>
</dbReference>
<keyword evidence="1" id="KW-1133">Transmembrane helix</keyword>
<dbReference type="RefSeq" id="WP_149099588.1">
    <property type="nucleotide sequence ID" value="NZ_BMMG01000005.1"/>
</dbReference>
<evidence type="ECO:0000313" key="4">
    <source>
        <dbReference type="Proteomes" id="UP000323866"/>
    </source>
</evidence>
<reference evidence="2 4" key="1">
    <citation type="submission" date="2019-07" db="EMBL/GenBank/DDBJ databases">
        <authorList>
            <person name="Qu J.-H."/>
        </authorList>
    </citation>
    <scope>NUCLEOTIDE SEQUENCE [LARGE SCALE GENOMIC DNA]</scope>
    <source>
        <strain evidence="2 4">MDT1-10-3</strain>
    </source>
</reference>
<evidence type="ECO:0000313" key="5">
    <source>
        <dbReference type="Proteomes" id="UP001570846"/>
    </source>
</evidence>
<sequence>MARQIPDSQEEVVDSATAAQFGNASDPAEAASSTESAAAKRYTFGTGKNPRTKADLARELSFCVLGFGVIMMGLLVHVIKCSHIEKENIVRVLMVTLIIISTLFLITAGYSNDQIAPAIGLLGTVAGYLLGKSSSPTSNDQPKG</sequence>
<feature type="transmembrane region" description="Helical" evidence="1">
    <location>
        <begin position="88"/>
        <end position="108"/>
    </location>
</feature>
<keyword evidence="1" id="KW-0812">Transmembrane</keyword>
<proteinExistence type="predicted"/>
<accession>A0A5M8Q9B3</accession>
<dbReference type="EMBL" id="VKKZ01000022">
    <property type="protein sequence ID" value="KAA6432557.1"/>
    <property type="molecule type" value="Genomic_DNA"/>
</dbReference>
<gene>
    <name evidence="3" type="ORF">ACD591_08265</name>
    <name evidence="2" type="ORF">FOE74_15845</name>
</gene>
<organism evidence="2 4">
    <name type="scientific">Rufibacter glacialis</name>
    <dbReference type="NCBI Taxonomy" id="1259555"/>
    <lineage>
        <taxon>Bacteria</taxon>
        <taxon>Pseudomonadati</taxon>
        <taxon>Bacteroidota</taxon>
        <taxon>Cytophagia</taxon>
        <taxon>Cytophagales</taxon>
        <taxon>Hymenobacteraceae</taxon>
        <taxon>Rufibacter</taxon>
    </lineage>
</organism>
<keyword evidence="1" id="KW-0472">Membrane</keyword>
<evidence type="ECO:0000313" key="2">
    <source>
        <dbReference type="EMBL" id="KAA6432557.1"/>
    </source>
</evidence>
<dbReference type="OrthoDB" id="1496099at2"/>
<dbReference type="AlphaFoldDB" id="A0A5M8Q9B3"/>
<reference evidence="3 5" key="3">
    <citation type="submission" date="2024-08" db="EMBL/GenBank/DDBJ databases">
        <authorList>
            <person name="Wei W."/>
        </authorList>
    </citation>
    <scope>NUCLEOTIDE SEQUENCE [LARGE SCALE GENOMIC DNA]</scope>
    <source>
        <strain evidence="3 5">XU2</strain>
    </source>
</reference>